<dbReference type="InterPro" id="IPR013149">
    <property type="entry name" value="ADH-like_C"/>
</dbReference>
<comment type="cofactor">
    <cofactor evidence="1">
        <name>Zn(2+)</name>
        <dbReference type="ChEBI" id="CHEBI:29105"/>
    </cofactor>
</comment>
<keyword evidence="3" id="KW-0862">Zinc</keyword>
<feature type="domain" description="Alcohol dehydrogenase-like C-terminal" evidence="5">
    <location>
        <begin position="81"/>
        <end position="200"/>
    </location>
</feature>
<evidence type="ECO:0000313" key="7">
    <source>
        <dbReference type="Proteomes" id="UP000759131"/>
    </source>
</evidence>
<dbReference type="FunFam" id="3.40.50.720:FF:000003">
    <property type="entry name" value="S-(hydroxymethyl)glutathione dehydrogenase"/>
    <property type="match status" value="1"/>
</dbReference>
<dbReference type="GO" id="GO:0005829">
    <property type="term" value="C:cytosol"/>
    <property type="evidence" value="ECO:0007669"/>
    <property type="project" value="TreeGrafter"/>
</dbReference>
<dbReference type="InterPro" id="IPR036291">
    <property type="entry name" value="NAD(P)-bd_dom_sf"/>
</dbReference>
<protein>
    <recommendedName>
        <fullName evidence="5">Alcohol dehydrogenase-like C-terminal domain-containing protein</fullName>
    </recommendedName>
</protein>
<keyword evidence="2" id="KW-0479">Metal-binding</keyword>
<accession>A0A7R9L195</accession>
<dbReference type="SUPFAM" id="SSF50129">
    <property type="entry name" value="GroES-like"/>
    <property type="match status" value="1"/>
</dbReference>
<dbReference type="EMBL" id="OC864887">
    <property type="protein sequence ID" value="CAD7632013.1"/>
    <property type="molecule type" value="Genomic_DNA"/>
</dbReference>
<dbReference type="GO" id="GO:0008270">
    <property type="term" value="F:zinc ion binding"/>
    <property type="evidence" value="ECO:0007669"/>
    <property type="project" value="TreeGrafter"/>
</dbReference>
<dbReference type="GO" id="GO:0046294">
    <property type="term" value="P:formaldehyde catabolic process"/>
    <property type="evidence" value="ECO:0007669"/>
    <property type="project" value="TreeGrafter"/>
</dbReference>
<dbReference type="InterPro" id="IPR011032">
    <property type="entry name" value="GroES-like_sf"/>
</dbReference>
<proteinExistence type="predicted"/>
<dbReference type="PANTHER" id="PTHR43880:SF12">
    <property type="entry name" value="ALCOHOL DEHYDROGENASE CLASS-3"/>
    <property type="match status" value="1"/>
</dbReference>
<dbReference type="PANTHER" id="PTHR43880">
    <property type="entry name" value="ALCOHOL DEHYDROGENASE"/>
    <property type="match status" value="1"/>
</dbReference>
<organism evidence="6">
    <name type="scientific">Medioppia subpectinata</name>
    <dbReference type="NCBI Taxonomy" id="1979941"/>
    <lineage>
        <taxon>Eukaryota</taxon>
        <taxon>Metazoa</taxon>
        <taxon>Ecdysozoa</taxon>
        <taxon>Arthropoda</taxon>
        <taxon>Chelicerata</taxon>
        <taxon>Arachnida</taxon>
        <taxon>Acari</taxon>
        <taxon>Acariformes</taxon>
        <taxon>Sarcoptiformes</taxon>
        <taxon>Oribatida</taxon>
        <taxon>Brachypylina</taxon>
        <taxon>Oppioidea</taxon>
        <taxon>Oppiidae</taxon>
        <taxon>Medioppia</taxon>
    </lineage>
</organism>
<evidence type="ECO:0000259" key="5">
    <source>
        <dbReference type="Pfam" id="PF00107"/>
    </source>
</evidence>
<dbReference type="SUPFAM" id="SSF51735">
    <property type="entry name" value="NAD(P)-binding Rossmann-fold domains"/>
    <property type="match status" value="1"/>
</dbReference>
<sequence length="262" mass="28011">MPDGTTRFWTLDGKPIYKSIGCATLSEYTVMSVESVAVVDKRPDLADLCLIGCCVATGFGNAVNLAKVSVGSSVAVWGLGAVGLATAMGAKHSGAKRIIGVDINEDKFPLGRKFGCTEFVNPNRLPNGYAAVEDLFKAEGGLDYTFECIGNVKAVRSAFESLNRWGVCVTIGLSPHGQELAINPWGLLTGQKLMGGFLGGYKPIAGTKELVDRHMRGEIDLKPFITHRICLDDVNEGIELMTTGRAIRAVVVFELNNNTIGL</sequence>
<dbReference type="AlphaFoldDB" id="A0A7R9L195"/>
<dbReference type="OrthoDB" id="6416554at2759"/>
<evidence type="ECO:0000256" key="3">
    <source>
        <dbReference type="ARBA" id="ARBA00022833"/>
    </source>
</evidence>
<reference evidence="6" key="1">
    <citation type="submission" date="2020-11" db="EMBL/GenBank/DDBJ databases">
        <authorList>
            <person name="Tran Van P."/>
        </authorList>
    </citation>
    <scope>NUCLEOTIDE SEQUENCE</scope>
</reference>
<name>A0A7R9L195_9ACAR</name>
<dbReference type="Proteomes" id="UP000759131">
    <property type="component" value="Unassembled WGS sequence"/>
</dbReference>
<evidence type="ECO:0000256" key="4">
    <source>
        <dbReference type="ARBA" id="ARBA00023027"/>
    </source>
</evidence>
<dbReference type="Pfam" id="PF00107">
    <property type="entry name" value="ADH_zinc_N"/>
    <property type="match status" value="1"/>
</dbReference>
<keyword evidence="4" id="KW-0520">NAD</keyword>
<evidence type="ECO:0000256" key="2">
    <source>
        <dbReference type="ARBA" id="ARBA00022723"/>
    </source>
</evidence>
<evidence type="ECO:0000313" key="6">
    <source>
        <dbReference type="EMBL" id="CAD7632013.1"/>
    </source>
</evidence>
<keyword evidence="7" id="KW-1185">Reference proteome</keyword>
<evidence type="ECO:0000256" key="1">
    <source>
        <dbReference type="ARBA" id="ARBA00001947"/>
    </source>
</evidence>
<dbReference type="Gene3D" id="3.90.180.10">
    <property type="entry name" value="Medium-chain alcohol dehydrogenases, catalytic domain"/>
    <property type="match status" value="1"/>
</dbReference>
<dbReference type="Gene3D" id="3.40.50.720">
    <property type="entry name" value="NAD(P)-binding Rossmann-like Domain"/>
    <property type="match status" value="1"/>
</dbReference>
<dbReference type="EMBL" id="CAJPIZ010010312">
    <property type="protein sequence ID" value="CAG2112443.1"/>
    <property type="molecule type" value="Genomic_DNA"/>
</dbReference>
<gene>
    <name evidence="6" type="ORF">OSB1V03_LOCUS12420</name>
</gene>
<dbReference type="GO" id="GO:0051903">
    <property type="term" value="F:S-(hydroxymethyl)glutathione dehydrogenase [NAD(P)+] activity"/>
    <property type="evidence" value="ECO:0007669"/>
    <property type="project" value="TreeGrafter"/>
</dbReference>